<dbReference type="InterPro" id="IPR000683">
    <property type="entry name" value="Gfo/Idh/MocA-like_OxRdtase_N"/>
</dbReference>
<dbReference type="RefSeq" id="WP_099002840.1">
    <property type="nucleotide sequence ID" value="NZ_CP077146.1"/>
</dbReference>
<protein>
    <submittedName>
        <fullName evidence="2">Oxidoreductase</fullName>
    </submittedName>
</protein>
<dbReference type="PANTHER" id="PTHR43377:SF1">
    <property type="entry name" value="BILIVERDIN REDUCTASE A"/>
    <property type="match status" value="1"/>
</dbReference>
<dbReference type="GO" id="GO:0000166">
    <property type="term" value="F:nucleotide binding"/>
    <property type="evidence" value="ECO:0007669"/>
    <property type="project" value="InterPro"/>
</dbReference>
<dbReference type="PANTHER" id="PTHR43377">
    <property type="entry name" value="BILIVERDIN REDUCTASE A"/>
    <property type="match status" value="1"/>
</dbReference>
<feature type="domain" description="Gfo/Idh/MocA-like oxidoreductase N-terminal" evidence="1">
    <location>
        <begin position="2"/>
        <end position="91"/>
    </location>
</feature>
<gene>
    <name evidence="2" type="ORF">CA836_06945</name>
</gene>
<dbReference type="Proteomes" id="UP000223525">
    <property type="component" value="Unassembled WGS sequence"/>
</dbReference>
<organism evidence="2 3">
    <name type="scientific">Fusobacterium nucleatum subsp. polymorphum</name>
    <name type="common">Fusobacterium polymorphum</name>
    <dbReference type="NCBI Taxonomy" id="76857"/>
    <lineage>
        <taxon>Bacteria</taxon>
        <taxon>Fusobacteriati</taxon>
        <taxon>Fusobacteriota</taxon>
        <taxon>Fusobacteriia</taxon>
        <taxon>Fusobacteriales</taxon>
        <taxon>Fusobacteriaceae</taxon>
        <taxon>Fusobacterium</taxon>
    </lineage>
</organism>
<evidence type="ECO:0000313" key="3">
    <source>
        <dbReference type="Proteomes" id="UP000223525"/>
    </source>
</evidence>
<dbReference type="Pfam" id="PF01408">
    <property type="entry name" value="GFO_IDH_MocA"/>
    <property type="match status" value="1"/>
</dbReference>
<sequence>MKLLVIGLGSMGKRRIRLLKEYDSSIEIIGIDKQAIRRDEVEKLYKIKTCDNMDEINFSEINGVLLCSSPLTHTKLILELNLKGIYNIFTELNLNSNFYDQIINMEEENKGILFLSSTLLYRKEIQYIKNILLLDKAKKTYNYHVGQYLQDWHPWENYNDFFIGKKETNGCREIMAIEFPWIVDVFGEIESFYCLKDKITDLNIDYNDNYHIILKHKNGTIGSLQFDVVSREATTSLEIISENNHIKWNGTPEGFKVFDLNDKKMKDVGTYEKIDRKEGYSQLIIEDMYLEEISTFINSVKENRNYSKYSFRKDKEVLALINKIEGE</sequence>
<accession>A0A2C6ABG2</accession>
<dbReference type="Gene3D" id="3.30.360.10">
    <property type="entry name" value="Dihydrodipicolinate Reductase, domain 2"/>
    <property type="match status" value="1"/>
</dbReference>
<dbReference type="EMBL" id="NIRK01000001">
    <property type="protein sequence ID" value="PHH99428.1"/>
    <property type="molecule type" value="Genomic_DNA"/>
</dbReference>
<evidence type="ECO:0000313" key="2">
    <source>
        <dbReference type="EMBL" id="PHH99428.1"/>
    </source>
</evidence>
<name>A0A2C6ABG2_FUSNP</name>
<comment type="caution">
    <text evidence="2">The sequence shown here is derived from an EMBL/GenBank/DDBJ whole genome shotgun (WGS) entry which is preliminary data.</text>
</comment>
<proteinExistence type="predicted"/>
<dbReference type="Gene3D" id="3.40.50.720">
    <property type="entry name" value="NAD(P)-binding Rossmann-like Domain"/>
    <property type="match status" value="1"/>
</dbReference>
<reference evidence="2 3" key="1">
    <citation type="submission" date="2017-06" db="EMBL/GenBank/DDBJ databases">
        <title>Draft genome sequence of Fusobacterium nucleatum subsp. polymorphum KCOM 1248 (=ChDC F113).</title>
        <authorList>
            <person name="Kook J.-K."/>
            <person name="Park S.-N."/>
            <person name="Lim Y.K."/>
            <person name="Roh H."/>
        </authorList>
    </citation>
    <scope>NUCLEOTIDE SEQUENCE [LARGE SCALE GENOMIC DNA]</scope>
    <source>
        <strain evidence="3">KCOM 1248 (ChDC F113)</strain>
    </source>
</reference>
<evidence type="ECO:0000259" key="1">
    <source>
        <dbReference type="Pfam" id="PF01408"/>
    </source>
</evidence>
<dbReference type="InterPro" id="IPR036291">
    <property type="entry name" value="NAD(P)-bd_dom_sf"/>
</dbReference>
<dbReference type="AlphaFoldDB" id="A0A2C6ABG2"/>
<dbReference type="SUPFAM" id="SSF55347">
    <property type="entry name" value="Glyceraldehyde-3-phosphate dehydrogenase-like, C-terminal domain"/>
    <property type="match status" value="1"/>
</dbReference>
<dbReference type="InterPro" id="IPR051450">
    <property type="entry name" value="Gfo/Idh/MocA_Oxidoreductases"/>
</dbReference>
<dbReference type="SUPFAM" id="SSF51735">
    <property type="entry name" value="NAD(P)-binding Rossmann-fold domains"/>
    <property type="match status" value="1"/>
</dbReference>